<reference evidence="8 9" key="1">
    <citation type="submission" date="2017-04" db="EMBL/GenBank/DDBJ databases">
        <authorList>
            <person name="Afonso C.L."/>
            <person name="Miller P.J."/>
            <person name="Scott M.A."/>
            <person name="Spackman E."/>
            <person name="Goraichik I."/>
            <person name="Dimitrov K.M."/>
            <person name="Suarez D.L."/>
            <person name="Swayne D.E."/>
        </authorList>
    </citation>
    <scope>NUCLEOTIDE SEQUENCE [LARGE SCALE GENOMIC DNA]</scope>
    <source>
        <strain evidence="8 9">VK13</strain>
    </source>
</reference>
<accession>A0A1W1YKC7</accession>
<feature type="transmembrane region" description="Helical" evidence="6">
    <location>
        <begin position="131"/>
        <end position="151"/>
    </location>
</feature>
<dbReference type="OrthoDB" id="9813617at2"/>
<feature type="domain" description="EamA" evidence="7">
    <location>
        <begin position="160"/>
        <end position="295"/>
    </location>
</feature>
<feature type="transmembrane region" description="Helical" evidence="6">
    <location>
        <begin position="41"/>
        <end position="60"/>
    </location>
</feature>
<dbReference type="Proteomes" id="UP000192708">
    <property type="component" value="Unassembled WGS sequence"/>
</dbReference>
<dbReference type="InterPro" id="IPR050638">
    <property type="entry name" value="AA-Vitamin_Transporters"/>
</dbReference>
<dbReference type="PANTHER" id="PTHR32322:SF18">
    <property type="entry name" value="S-ADENOSYLMETHIONINE_S-ADENOSYLHOMOCYSTEINE TRANSPORTER"/>
    <property type="match status" value="1"/>
</dbReference>
<evidence type="ECO:0000259" key="7">
    <source>
        <dbReference type="Pfam" id="PF00892"/>
    </source>
</evidence>
<evidence type="ECO:0000313" key="9">
    <source>
        <dbReference type="Proteomes" id="UP000192708"/>
    </source>
</evidence>
<evidence type="ECO:0000256" key="5">
    <source>
        <dbReference type="ARBA" id="ARBA00023136"/>
    </source>
</evidence>
<keyword evidence="5 6" id="KW-0472">Membrane</keyword>
<feature type="transmembrane region" description="Helical" evidence="6">
    <location>
        <begin position="81"/>
        <end position="101"/>
    </location>
</feature>
<feature type="transmembrane region" description="Helical" evidence="6">
    <location>
        <begin position="278"/>
        <end position="295"/>
    </location>
</feature>
<feature type="transmembrane region" description="Helical" evidence="6">
    <location>
        <begin position="7"/>
        <end position="29"/>
    </location>
</feature>
<dbReference type="GO" id="GO:0005886">
    <property type="term" value="C:plasma membrane"/>
    <property type="evidence" value="ECO:0007669"/>
    <property type="project" value="UniProtKB-SubCell"/>
</dbReference>
<dbReference type="InterPro" id="IPR037185">
    <property type="entry name" value="EmrE-like"/>
</dbReference>
<feature type="domain" description="EamA" evidence="7">
    <location>
        <begin position="11"/>
        <end position="147"/>
    </location>
</feature>
<protein>
    <submittedName>
        <fullName evidence="8">EamA-like transporter family protein</fullName>
    </submittedName>
</protein>
<dbReference type="InterPro" id="IPR000620">
    <property type="entry name" value="EamA_dom"/>
</dbReference>
<dbReference type="RefSeq" id="WP_084282874.1">
    <property type="nucleotide sequence ID" value="NZ_FWXJ01000003.1"/>
</dbReference>
<keyword evidence="9" id="KW-1185">Reference proteome</keyword>
<evidence type="ECO:0000313" key="8">
    <source>
        <dbReference type="EMBL" id="SMC36645.1"/>
    </source>
</evidence>
<feature type="transmembrane region" description="Helical" evidence="6">
    <location>
        <begin position="252"/>
        <end position="272"/>
    </location>
</feature>
<evidence type="ECO:0000256" key="1">
    <source>
        <dbReference type="ARBA" id="ARBA00004651"/>
    </source>
</evidence>
<feature type="transmembrane region" description="Helical" evidence="6">
    <location>
        <begin position="157"/>
        <end position="179"/>
    </location>
</feature>
<proteinExistence type="predicted"/>
<name>A0A1W1YKC7_9BURK</name>
<dbReference type="SUPFAM" id="SSF103481">
    <property type="entry name" value="Multidrug resistance efflux transporter EmrE"/>
    <property type="match status" value="2"/>
</dbReference>
<sequence>MQLSKKQYYISIAMASLGAVLFSGKAILIKLAYRYGTTSEVFLALRMAMAFPIFWLVYFFSKERIGQSKLSIKEIFQVAGLGFCGYFFSSYVDFLGLHYISVGLERIILYLTPAIVVIFSYFILKKKITKFQWISMIVGYLGVTMAFFHDAMTNGQAAWIGMGLVFLSACLYSGYLIFAGEIVKKVGSIRLVTFASSFSALFSVIQMIFHQPQTMLEQVPNVYWLSLINAAVCTVIPMMFIMLSVRRIGSALTSQAGILGPLSTIFMGWYFLGEEITFFQICGLFLVVIAMWLLMSSQNQKLTDSD</sequence>
<gene>
    <name evidence="8" type="ORF">SAMN06296008_103156</name>
</gene>
<dbReference type="STRING" id="1938817.SAMN06296008_103156"/>
<comment type="subcellular location">
    <subcellularLocation>
        <location evidence="1">Cell membrane</location>
        <topology evidence="1">Multi-pass membrane protein</topology>
    </subcellularLocation>
</comment>
<feature type="transmembrane region" description="Helical" evidence="6">
    <location>
        <begin position="107"/>
        <end position="124"/>
    </location>
</feature>
<keyword evidence="4 6" id="KW-1133">Transmembrane helix</keyword>
<dbReference type="EMBL" id="FWXJ01000003">
    <property type="protein sequence ID" value="SMC36645.1"/>
    <property type="molecule type" value="Genomic_DNA"/>
</dbReference>
<keyword evidence="2" id="KW-1003">Cell membrane</keyword>
<evidence type="ECO:0000256" key="4">
    <source>
        <dbReference type="ARBA" id="ARBA00022989"/>
    </source>
</evidence>
<dbReference type="AlphaFoldDB" id="A0A1W1YKC7"/>
<dbReference type="PANTHER" id="PTHR32322">
    <property type="entry name" value="INNER MEMBRANE TRANSPORTER"/>
    <property type="match status" value="1"/>
</dbReference>
<evidence type="ECO:0000256" key="6">
    <source>
        <dbReference type="SAM" id="Phobius"/>
    </source>
</evidence>
<keyword evidence="3 6" id="KW-0812">Transmembrane</keyword>
<dbReference type="Pfam" id="PF00892">
    <property type="entry name" value="EamA"/>
    <property type="match status" value="2"/>
</dbReference>
<evidence type="ECO:0000256" key="3">
    <source>
        <dbReference type="ARBA" id="ARBA00022692"/>
    </source>
</evidence>
<organism evidence="8 9">
    <name type="scientific">Polynucleobacter kasalickyi</name>
    <dbReference type="NCBI Taxonomy" id="1938817"/>
    <lineage>
        <taxon>Bacteria</taxon>
        <taxon>Pseudomonadati</taxon>
        <taxon>Pseudomonadota</taxon>
        <taxon>Betaproteobacteria</taxon>
        <taxon>Burkholderiales</taxon>
        <taxon>Burkholderiaceae</taxon>
        <taxon>Polynucleobacter</taxon>
    </lineage>
</organism>
<feature type="transmembrane region" description="Helical" evidence="6">
    <location>
        <begin position="222"/>
        <end position="245"/>
    </location>
</feature>
<feature type="transmembrane region" description="Helical" evidence="6">
    <location>
        <begin position="191"/>
        <end position="210"/>
    </location>
</feature>
<evidence type="ECO:0000256" key="2">
    <source>
        <dbReference type="ARBA" id="ARBA00022475"/>
    </source>
</evidence>